<dbReference type="SUPFAM" id="SSF55729">
    <property type="entry name" value="Acyl-CoA N-acyltransferases (Nat)"/>
    <property type="match status" value="1"/>
</dbReference>
<accession>A0A4R6IX97</accession>
<dbReference type="PANTHER" id="PTHR43877:SF2">
    <property type="entry name" value="AMINOALKYLPHOSPHONATE N-ACETYLTRANSFERASE-RELATED"/>
    <property type="match status" value="1"/>
</dbReference>
<evidence type="ECO:0000313" key="5">
    <source>
        <dbReference type="Proteomes" id="UP000295741"/>
    </source>
</evidence>
<name>A0A4R6IX97_9BACT</name>
<feature type="domain" description="N-acetyltransferase" evidence="3">
    <location>
        <begin position="1"/>
        <end position="150"/>
    </location>
</feature>
<evidence type="ECO:0000313" key="4">
    <source>
        <dbReference type="EMBL" id="TDO26596.1"/>
    </source>
</evidence>
<dbReference type="Gene3D" id="3.40.630.30">
    <property type="match status" value="1"/>
</dbReference>
<dbReference type="Proteomes" id="UP000295741">
    <property type="component" value="Unassembled WGS sequence"/>
</dbReference>
<dbReference type="OrthoDB" id="9803233at2"/>
<organism evidence="4 5">
    <name type="scientific">Sediminibacterium goheungense</name>
    <dbReference type="NCBI Taxonomy" id="1086393"/>
    <lineage>
        <taxon>Bacteria</taxon>
        <taxon>Pseudomonadati</taxon>
        <taxon>Bacteroidota</taxon>
        <taxon>Chitinophagia</taxon>
        <taxon>Chitinophagales</taxon>
        <taxon>Chitinophagaceae</taxon>
        <taxon>Sediminibacterium</taxon>
    </lineage>
</organism>
<dbReference type="RefSeq" id="WP_133474458.1">
    <property type="nucleotide sequence ID" value="NZ_SNWP01000011.1"/>
</dbReference>
<dbReference type="GO" id="GO:0016747">
    <property type="term" value="F:acyltransferase activity, transferring groups other than amino-acyl groups"/>
    <property type="evidence" value="ECO:0007669"/>
    <property type="project" value="InterPro"/>
</dbReference>
<keyword evidence="1 4" id="KW-0808">Transferase</keyword>
<reference evidence="4 5" key="1">
    <citation type="submission" date="2019-03" db="EMBL/GenBank/DDBJ databases">
        <title>Genomic Encyclopedia of Archaeal and Bacterial Type Strains, Phase II (KMG-II): from individual species to whole genera.</title>
        <authorList>
            <person name="Goeker M."/>
        </authorList>
    </citation>
    <scope>NUCLEOTIDE SEQUENCE [LARGE SCALE GENOMIC DNA]</scope>
    <source>
        <strain evidence="4 5">DSM 28323</strain>
    </source>
</reference>
<dbReference type="PROSITE" id="PS51186">
    <property type="entry name" value="GNAT"/>
    <property type="match status" value="1"/>
</dbReference>
<dbReference type="CDD" id="cd04301">
    <property type="entry name" value="NAT_SF"/>
    <property type="match status" value="1"/>
</dbReference>
<dbReference type="Pfam" id="PF00583">
    <property type="entry name" value="Acetyltransf_1"/>
    <property type="match status" value="1"/>
</dbReference>
<dbReference type="InterPro" id="IPR016181">
    <property type="entry name" value="Acyl_CoA_acyltransferase"/>
</dbReference>
<dbReference type="AlphaFoldDB" id="A0A4R6IX97"/>
<sequence>MYRISKTDSANADFIALVQQLDADLAARDGDEHAFYHQFNGIQQLAHVVILYDDNTAVACGAFKEIEQATVEVKRMYTLPSYRSKGYASRILEALEQWAKEENYTTAVLETGKRQPEAIALYQKNGYSIIPNYGQYAGVENSVCFRKKLIP</sequence>
<dbReference type="InterPro" id="IPR000182">
    <property type="entry name" value="GNAT_dom"/>
</dbReference>
<evidence type="ECO:0000256" key="1">
    <source>
        <dbReference type="ARBA" id="ARBA00022679"/>
    </source>
</evidence>
<gene>
    <name evidence="4" type="ORF">BC659_1904</name>
</gene>
<keyword evidence="5" id="KW-1185">Reference proteome</keyword>
<keyword evidence="2" id="KW-0012">Acyltransferase</keyword>
<evidence type="ECO:0000256" key="2">
    <source>
        <dbReference type="ARBA" id="ARBA00023315"/>
    </source>
</evidence>
<protein>
    <submittedName>
        <fullName evidence="4">Acetyltransferase (GNAT) family protein</fullName>
    </submittedName>
</protein>
<dbReference type="InterPro" id="IPR050832">
    <property type="entry name" value="Bact_Acetyltransf"/>
</dbReference>
<proteinExistence type="predicted"/>
<evidence type="ECO:0000259" key="3">
    <source>
        <dbReference type="PROSITE" id="PS51186"/>
    </source>
</evidence>
<dbReference type="PANTHER" id="PTHR43877">
    <property type="entry name" value="AMINOALKYLPHOSPHONATE N-ACETYLTRANSFERASE-RELATED-RELATED"/>
    <property type="match status" value="1"/>
</dbReference>
<comment type="caution">
    <text evidence="4">The sequence shown here is derived from an EMBL/GenBank/DDBJ whole genome shotgun (WGS) entry which is preliminary data.</text>
</comment>
<dbReference type="EMBL" id="SNWP01000011">
    <property type="protein sequence ID" value="TDO26596.1"/>
    <property type="molecule type" value="Genomic_DNA"/>
</dbReference>